<accession>A0A2R8C277</accession>
<dbReference type="EMBL" id="ONZF01000030">
    <property type="protein sequence ID" value="SPJ26503.1"/>
    <property type="molecule type" value="Genomic_DNA"/>
</dbReference>
<organism evidence="1 2">
    <name type="scientific">Palleronia abyssalis</name>
    <dbReference type="NCBI Taxonomy" id="1501240"/>
    <lineage>
        <taxon>Bacteria</taxon>
        <taxon>Pseudomonadati</taxon>
        <taxon>Pseudomonadota</taxon>
        <taxon>Alphaproteobacteria</taxon>
        <taxon>Rhodobacterales</taxon>
        <taxon>Roseobacteraceae</taxon>
        <taxon>Palleronia</taxon>
    </lineage>
</organism>
<reference evidence="1 2" key="1">
    <citation type="submission" date="2018-03" db="EMBL/GenBank/DDBJ databases">
        <authorList>
            <person name="Keele B.F."/>
        </authorList>
    </citation>
    <scope>NUCLEOTIDE SEQUENCE [LARGE SCALE GENOMIC DNA]</scope>
    <source>
        <strain evidence="1 2">CECT 8504</strain>
    </source>
</reference>
<name>A0A2R8C277_9RHOB</name>
<dbReference type="Proteomes" id="UP000244912">
    <property type="component" value="Unassembled WGS sequence"/>
</dbReference>
<evidence type="ECO:0000313" key="1">
    <source>
        <dbReference type="EMBL" id="SPJ26503.1"/>
    </source>
</evidence>
<sequence>MFGDTSAILTTTTAWQDHVSHGDIVSFSFPLAEEDSTGARKAWPCLVLDIEGIGSQRYALLAYRRTSYGRSHIGYQIHVRGRGEYLSAGLDEPMCFVGARRLFVPLGHSGFDICRTTGSAALTARHSAMNATRGRIHVKADIAAFRRPRRRR</sequence>
<dbReference type="AlphaFoldDB" id="A0A2R8C277"/>
<evidence type="ECO:0000313" key="2">
    <source>
        <dbReference type="Proteomes" id="UP000244912"/>
    </source>
</evidence>
<protein>
    <submittedName>
        <fullName evidence="1">Uncharacterized protein</fullName>
    </submittedName>
</protein>
<proteinExistence type="predicted"/>
<dbReference type="RefSeq" id="WP_108896176.1">
    <property type="nucleotide sequence ID" value="NZ_ONZF01000030.1"/>
</dbReference>
<gene>
    <name evidence="1" type="ORF">PAA8504_04368</name>
</gene>
<dbReference type="OrthoDB" id="8442627at2"/>
<keyword evidence="2" id="KW-1185">Reference proteome</keyword>